<protein>
    <submittedName>
        <fullName evidence="1">Uncharacterized protein</fullName>
    </submittedName>
</protein>
<reference evidence="1" key="1">
    <citation type="submission" date="2014-05" db="EMBL/GenBank/DDBJ databases">
        <authorList>
            <person name="Chronopoulou M."/>
        </authorList>
    </citation>
    <scope>NUCLEOTIDE SEQUENCE</scope>
    <source>
        <tissue evidence="1">Whole organism</tissue>
    </source>
</reference>
<evidence type="ECO:0000313" key="1">
    <source>
        <dbReference type="EMBL" id="CDW30787.1"/>
    </source>
</evidence>
<proteinExistence type="predicted"/>
<name>A0A0K2TYK8_LEPSM</name>
<sequence>MKDNYYPDSFFYYWRKSCVVPYVSLDHILYDISSSRKAYLLFCILLRITYQ</sequence>
<accession>A0A0K2TYK8</accession>
<dbReference type="AlphaFoldDB" id="A0A0K2TYK8"/>
<organism evidence="1">
    <name type="scientific">Lepeophtheirus salmonis</name>
    <name type="common">Salmon louse</name>
    <name type="synonym">Caligus salmonis</name>
    <dbReference type="NCBI Taxonomy" id="72036"/>
    <lineage>
        <taxon>Eukaryota</taxon>
        <taxon>Metazoa</taxon>
        <taxon>Ecdysozoa</taxon>
        <taxon>Arthropoda</taxon>
        <taxon>Crustacea</taxon>
        <taxon>Multicrustacea</taxon>
        <taxon>Hexanauplia</taxon>
        <taxon>Copepoda</taxon>
        <taxon>Siphonostomatoida</taxon>
        <taxon>Caligidae</taxon>
        <taxon>Lepeophtheirus</taxon>
    </lineage>
</organism>
<dbReference type="EMBL" id="HACA01013426">
    <property type="protein sequence ID" value="CDW30787.1"/>
    <property type="molecule type" value="Transcribed_RNA"/>
</dbReference>